<dbReference type="SUPFAM" id="SSF53448">
    <property type="entry name" value="Nucleotide-diphospho-sugar transferases"/>
    <property type="match status" value="1"/>
</dbReference>
<evidence type="ECO:0000256" key="6">
    <source>
        <dbReference type="ARBA" id="ARBA00023134"/>
    </source>
</evidence>
<evidence type="ECO:0000313" key="11">
    <source>
        <dbReference type="EMBL" id="QBH15031.1"/>
    </source>
</evidence>
<keyword evidence="7 8" id="KW-0501">Molybdenum cofactor biosynthesis</keyword>
<dbReference type="Proteomes" id="UP000293902">
    <property type="component" value="Chromosome"/>
</dbReference>
<keyword evidence="12" id="KW-0548">Nucleotidyltransferase</keyword>
<feature type="compositionally biased region" description="Basic and acidic residues" evidence="9">
    <location>
        <begin position="202"/>
        <end position="214"/>
    </location>
</feature>
<comment type="subcellular location">
    <subcellularLocation>
        <location evidence="8">Cytoplasm</location>
    </subcellularLocation>
</comment>
<dbReference type="AlphaFoldDB" id="A0A328FGU8"/>
<dbReference type="RefSeq" id="WP_111954978.1">
    <property type="nucleotide sequence ID" value="NZ_CP036313.1"/>
</dbReference>
<accession>A0A328FGU8</accession>
<evidence type="ECO:0000313" key="13">
    <source>
        <dbReference type="Proteomes" id="UP000248798"/>
    </source>
</evidence>
<keyword evidence="4 8" id="KW-0547">Nucleotide-binding</keyword>
<feature type="binding site" evidence="8">
    <location>
        <begin position="11"/>
        <end position="13"/>
    </location>
    <ligand>
        <name>GTP</name>
        <dbReference type="ChEBI" id="CHEBI:37565"/>
    </ligand>
</feature>
<dbReference type="InterPro" id="IPR029044">
    <property type="entry name" value="Nucleotide-diphossugar_trans"/>
</dbReference>
<dbReference type="GO" id="GO:0006777">
    <property type="term" value="P:Mo-molybdopterin cofactor biosynthetic process"/>
    <property type="evidence" value="ECO:0007669"/>
    <property type="project" value="UniProtKB-KW"/>
</dbReference>
<dbReference type="CDD" id="cd02503">
    <property type="entry name" value="MobA"/>
    <property type="match status" value="1"/>
</dbReference>
<evidence type="ECO:0000256" key="4">
    <source>
        <dbReference type="ARBA" id="ARBA00022741"/>
    </source>
</evidence>
<reference evidence="12 13" key="1">
    <citation type="submission" date="2018-06" db="EMBL/GenBank/DDBJ databases">
        <title>Complete Genome Sequence of Desulfobacter hydrogenophilus (DSM3380).</title>
        <authorList>
            <person name="Marietou A."/>
            <person name="Schreiber L."/>
            <person name="Marshall I."/>
            <person name="Jorgensen B."/>
        </authorList>
    </citation>
    <scope>NUCLEOTIDE SEQUENCE [LARGE SCALE GENOMIC DNA]</scope>
    <source>
        <strain evidence="12 13">DSM 3380</strain>
    </source>
</reference>
<dbReference type="Pfam" id="PF12804">
    <property type="entry name" value="NTP_transf_3"/>
    <property type="match status" value="1"/>
</dbReference>
<keyword evidence="2 8" id="KW-0808">Transferase</keyword>
<feature type="domain" description="MobA-like NTP transferase" evidence="10">
    <location>
        <begin position="8"/>
        <end position="160"/>
    </location>
</feature>
<evidence type="ECO:0000256" key="8">
    <source>
        <dbReference type="HAMAP-Rule" id="MF_00316"/>
    </source>
</evidence>
<dbReference type="Gene3D" id="3.90.550.10">
    <property type="entry name" value="Spore Coat Polysaccharide Biosynthesis Protein SpsA, Chain A"/>
    <property type="match status" value="1"/>
</dbReference>
<dbReference type="PANTHER" id="PTHR19136">
    <property type="entry name" value="MOLYBDENUM COFACTOR GUANYLYLTRANSFERASE"/>
    <property type="match status" value="1"/>
</dbReference>
<dbReference type="GO" id="GO:0046872">
    <property type="term" value="F:metal ion binding"/>
    <property type="evidence" value="ECO:0007669"/>
    <property type="project" value="UniProtKB-KW"/>
</dbReference>
<evidence type="ECO:0000256" key="3">
    <source>
        <dbReference type="ARBA" id="ARBA00022723"/>
    </source>
</evidence>
<comment type="cofactor">
    <cofactor evidence="8">
        <name>Mg(2+)</name>
        <dbReference type="ChEBI" id="CHEBI:18420"/>
    </cofactor>
</comment>
<dbReference type="InterPro" id="IPR025877">
    <property type="entry name" value="MobA-like_NTP_Trfase"/>
</dbReference>
<comment type="domain">
    <text evidence="8">The N-terminal domain determines nucleotide recognition and specific binding, while the C-terminal domain determines the specific binding to the target protein.</text>
</comment>
<evidence type="ECO:0000313" key="12">
    <source>
        <dbReference type="EMBL" id="RAM02722.1"/>
    </source>
</evidence>
<dbReference type="InterPro" id="IPR013482">
    <property type="entry name" value="Molybde_CF_guanTrfase"/>
</dbReference>
<dbReference type="GO" id="GO:0061603">
    <property type="term" value="F:molybdenum cofactor guanylyltransferase activity"/>
    <property type="evidence" value="ECO:0007669"/>
    <property type="project" value="UniProtKB-EC"/>
</dbReference>
<keyword evidence="14" id="KW-1185">Reference proteome</keyword>
<proteinExistence type="inferred from homology"/>
<feature type="region of interest" description="Disordered" evidence="9">
    <location>
        <begin position="201"/>
        <end position="224"/>
    </location>
</feature>
<dbReference type="OrthoDB" id="9788394at2"/>
<organism evidence="12 13">
    <name type="scientific">Desulfobacter hydrogenophilus</name>
    <dbReference type="NCBI Taxonomy" id="2291"/>
    <lineage>
        <taxon>Bacteria</taxon>
        <taxon>Pseudomonadati</taxon>
        <taxon>Thermodesulfobacteriota</taxon>
        <taxon>Desulfobacteria</taxon>
        <taxon>Desulfobacterales</taxon>
        <taxon>Desulfobacteraceae</taxon>
        <taxon>Desulfobacter</taxon>
    </lineage>
</organism>
<comment type="function">
    <text evidence="8">Transfers a GMP moiety from GTP to Mo-molybdopterin (Mo-MPT) cofactor (Moco or molybdenum cofactor) to form Mo-molybdopterin guanine dinucleotide (Mo-MGD) cofactor.</text>
</comment>
<comment type="catalytic activity">
    <reaction evidence="8">
        <text>Mo-molybdopterin + GTP + H(+) = Mo-molybdopterin guanine dinucleotide + diphosphate</text>
        <dbReference type="Rhea" id="RHEA:34243"/>
        <dbReference type="ChEBI" id="CHEBI:15378"/>
        <dbReference type="ChEBI" id="CHEBI:33019"/>
        <dbReference type="ChEBI" id="CHEBI:37565"/>
        <dbReference type="ChEBI" id="CHEBI:71302"/>
        <dbReference type="ChEBI" id="CHEBI:71310"/>
        <dbReference type="EC" id="2.7.7.77"/>
    </reaction>
</comment>
<evidence type="ECO:0000256" key="2">
    <source>
        <dbReference type="ARBA" id="ARBA00022679"/>
    </source>
</evidence>
<dbReference type="Proteomes" id="UP000248798">
    <property type="component" value="Unassembled WGS sequence"/>
</dbReference>
<keyword evidence="5 8" id="KW-0460">Magnesium</keyword>
<dbReference type="GO" id="GO:0005525">
    <property type="term" value="F:GTP binding"/>
    <property type="evidence" value="ECO:0007669"/>
    <property type="project" value="UniProtKB-UniRule"/>
</dbReference>
<dbReference type="EMBL" id="QLNI01000011">
    <property type="protein sequence ID" value="RAM02722.1"/>
    <property type="molecule type" value="Genomic_DNA"/>
</dbReference>
<evidence type="ECO:0000256" key="9">
    <source>
        <dbReference type="SAM" id="MobiDB-lite"/>
    </source>
</evidence>
<protein>
    <recommendedName>
        <fullName evidence="8">Probable molybdenum cofactor guanylyltransferase</fullName>
        <shortName evidence="8">MoCo guanylyltransferase</shortName>
        <ecNumber evidence="8">2.7.7.77</ecNumber>
    </recommendedName>
    <alternativeName>
        <fullName evidence="8">GTP:molybdopterin guanylyltransferase</fullName>
    </alternativeName>
    <alternativeName>
        <fullName evidence="8">Mo-MPT guanylyltransferase</fullName>
    </alternativeName>
    <alternativeName>
        <fullName evidence="8">Molybdopterin guanylyltransferase</fullName>
    </alternativeName>
    <alternativeName>
        <fullName evidence="8">Molybdopterin-guanine dinucleotide synthase</fullName>
        <shortName evidence="8">MGD synthase</shortName>
    </alternativeName>
</protein>
<feature type="compositionally biased region" description="Polar residues" evidence="9">
    <location>
        <begin position="215"/>
        <end position="224"/>
    </location>
</feature>
<evidence type="ECO:0000256" key="7">
    <source>
        <dbReference type="ARBA" id="ARBA00023150"/>
    </source>
</evidence>
<dbReference type="EC" id="2.7.7.77" evidence="8"/>
<feature type="binding site" evidence="8">
    <location>
        <position position="69"/>
    </location>
    <ligand>
        <name>GTP</name>
        <dbReference type="ChEBI" id="CHEBI:37565"/>
    </ligand>
</feature>
<dbReference type="EMBL" id="CP036313">
    <property type="protein sequence ID" value="QBH15031.1"/>
    <property type="molecule type" value="Genomic_DNA"/>
</dbReference>
<evidence type="ECO:0000256" key="5">
    <source>
        <dbReference type="ARBA" id="ARBA00022842"/>
    </source>
</evidence>
<reference evidence="11 14" key="2">
    <citation type="submission" date="2019-02" db="EMBL/GenBank/DDBJ databases">
        <title>Complete genome sequence of Desulfobacter hydrogenophilus AcRS1.</title>
        <authorList>
            <person name="Marietou A."/>
            <person name="Lund M.B."/>
            <person name="Marshall I.P.G."/>
            <person name="Schreiber L."/>
            <person name="Jorgensen B."/>
        </authorList>
    </citation>
    <scope>NUCLEOTIDE SEQUENCE [LARGE SCALE GENOMIC DNA]</scope>
    <source>
        <strain evidence="11 14">AcRS1</strain>
    </source>
</reference>
<comment type="caution">
    <text evidence="8">Lacks conserved residue(s) required for the propagation of feature annotation.</text>
</comment>
<keyword evidence="3 8" id="KW-0479">Metal-binding</keyword>
<keyword evidence="1 8" id="KW-0963">Cytoplasm</keyword>
<evidence type="ECO:0000259" key="10">
    <source>
        <dbReference type="Pfam" id="PF12804"/>
    </source>
</evidence>
<name>A0A328FGU8_9BACT</name>
<keyword evidence="6 8" id="KW-0342">GTP-binding</keyword>
<feature type="binding site" evidence="8">
    <location>
        <position position="24"/>
    </location>
    <ligand>
        <name>GTP</name>
        <dbReference type="ChEBI" id="CHEBI:37565"/>
    </ligand>
</feature>
<dbReference type="HAMAP" id="MF_00316">
    <property type="entry name" value="MobA"/>
    <property type="match status" value="1"/>
</dbReference>
<gene>
    <name evidence="8" type="primary">mobA</name>
    <name evidence="12" type="ORF">DO021_06670</name>
    <name evidence="11" type="ORF">EYB58_20185</name>
</gene>
<feature type="binding site" evidence="8">
    <location>
        <position position="98"/>
    </location>
    <ligand>
        <name>GTP</name>
        <dbReference type="ChEBI" id="CHEBI:37565"/>
    </ligand>
</feature>
<evidence type="ECO:0000256" key="1">
    <source>
        <dbReference type="ARBA" id="ARBA00022490"/>
    </source>
</evidence>
<dbReference type="GO" id="GO:0005737">
    <property type="term" value="C:cytoplasm"/>
    <property type="evidence" value="ECO:0007669"/>
    <property type="project" value="UniProtKB-SubCell"/>
</dbReference>
<evidence type="ECO:0000313" key="14">
    <source>
        <dbReference type="Proteomes" id="UP000293902"/>
    </source>
</evidence>
<comment type="similarity">
    <text evidence="8">Belongs to the MobA family.</text>
</comment>
<sequence length="224" mass="25287">MEKFDCTGVILAGGCNSRLPGIKKTFHKIGSKTIIERIISVFSKLFPQVILVVNDPRDFLGLDALVVTDIDPSQCALAGLHAGLFYADFDWSYVTACDTPFVSEKIIRYLLAQRDYGKQIIIPKTRGGLEMLSALYHKSCLPRVETNLEKQVFKIKKILRPKKSIQIPPRVLEYLDQDMRFALNVNTLQDLETARNWVLTQGERKEGKDGDQVQEKSQNSTPGE</sequence>
<feature type="binding site" evidence="8">
    <location>
        <position position="98"/>
    </location>
    <ligand>
        <name>Mg(2+)</name>
        <dbReference type="ChEBI" id="CHEBI:18420"/>
    </ligand>
</feature>
<dbReference type="PANTHER" id="PTHR19136:SF81">
    <property type="entry name" value="MOLYBDENUM COFACTOR GUANYLYLTRANSFERASE"/>
    <property type="match status" value="1"/>
</dbReference>